<dbReference type="CDD" id="cd00957">
    <property type="entry name" value="Transaldolase_TalAB"/>
    <property type="match status" value="1"/>
</dbReference>
<comment type="similarity">
    <text evidence="3 9 10">Belongs to the transaldolase family. Type 1 subfamily.</text>
</comment>
<keyword evidence="5 9" id="KW-0808">Transferase</keyword>
<evidence type="ECO:0000256" key="8">
    <source>
        <dbReference type="ARBA" id="ARBA00048810"/>
    </source>
</evidence>
<proteinExistence type="inferred from homology"/>
<comment type="catalytic activity">
    <reaction evidence="8 9 10">
        <text>D-sedoheptulose 7-phosphate + D-glyceraldehyde 3-phosphate = D-erythrose 4-phosphate + beta-D-fructose 6-phosphate</text>
        <dbReference type="Rhea" id="RHEA:17053"/>
        <dbReference type="ChEBI" id="CHEBI:16897"/>
        <dbReference type="ChEBI" id="CHEBI:57483"/>
        <dbReference type="ChEBI" id="CHEBI:57634"/>
        <dbReference type="ChEBI" id="CHEBI:59776"/>
        <dbReference type="EC" id="2.2.1.2"/>
    </reaction>
</comment>
<reference evidence="11 12" key="1">
    <citation type="submission" date="2024-07" db="EMBL/GenBank/DDBJ databases">
        <title>Description of Labrys sedimenti sp. nov., isolated from a diclofenac-degrading enrichment culture.</title>
        <authorList>
            <person name="Tancsics A."/>
            <person name="Csepanyi A."/>
        </authorList>
    </citation>
    <scope>NUCLEOTIDE SEQUENCE [LARGE SCALE GENOMIC DNA]</scope>
    <source>
        <strain evidence="11 12">LMG 23578</strain>
    </source>
</reference>
<evidence type="ECO:0000256" key="10">
    <source>
        <dbReference type="RuleBase" id="RU004155"/>
    </source>
</evidence>
<dbReference type="SUPFAM" id="SSF51569">
    <property type="entry name" value="Aldolase"/>
    <property type="match status" value="1"/>
</dbReference>
<evidence type="ECO:0000256" key="6">
    <source>
        <dbReference type="ARBA" id="ARBA00023126"/>
    </source>
</evidence>
<dbReference type="InterPro" id="IPR001585">
    <property type="entry name" value="TAL/FSA"/>
</dbReference>
<evidence type="ECO:0000313" key="11">
    <source>
        <dbReference type="EMBL" id="MEW9306197.1"/>
    </source>
</evidence>
<dbReference type="PANTHER" id="PTHR10683">
    <property type="entry name" value="TRANSALDOLASE"/>
    <property type="match status" value="1"/>
</dbReference>
<evidence type="ECO:0000256" key="3">
    <source>
        <dbReference type="ARBA" id="ARBA00008012"/>
    </source>
</evidence>
<dbReference type="PANTHER" id="PTHR10683:SF18">
    <property type="entry name" value="TRANSALDOLASE"/>
    <property type="match status" value="1"/>
</dbReference>
<dbReference type="GO" id="GO:0004801">
    <property type="term" value="F:transaldolase activity"/>
    <property type="evidence" value="ECO:0007669"/>
    <property type="project" value="UniProtKB-EC"/>
</dbReference>
<comment type="function">
    <text evidence="1 9 10">Transaldolase is important for the balance of metabolites in the pentose-phosphate pathway.</text>
</comment>
<dbReference type="Proteomes" id="UP001555786">
    <property type="component" value="Unassembled WGS sequence"/>
</dbReference>
<keyword evidence="6 9" id="KW-0570">Pentose shunt</keyword>
<accession>A0ABV3PKN7</accession>
<dbReference type="InterPro" id="IPR004730">
    <property type="entry name" value="Transaldolase_1"/>
</dbReference>
<evidence type="ECO:0000256" key="1">
    <source>
        <dbReference type="ARBA" id="ARBA00003518"/>
    </source>
</evidence>
<dbReference type="InterPro" id="IPR013785">
    <property type="entry name" value="Aldolase_TIM"/>
</dbReference>
<keyword evidence="12" id="KW-1185">Reference proteome</keyword>
<comment type="subcellular location">
    <subcellularLocation>
        <location evidence="9">Cytoplasm</location>
    </subcellularLocation>
</comment>
<dbReference type="RefSeq" id="WP_311933339.1">
    <property type="nucleotide sequence ID" value="NZ_JAVSCS010000004.1"/>
</dbReference>
<keyword evidence="7 9" id="KW-0704">Schiff base</keyword>
<dbReference type="InterPro" id="IPR018225">
    <property type="entry name" value="Transaldolase_AS"/>
</dbReference>
<keyword evidence="9" id="KW-0963">Cytoplasm</keyword>
<evidence type="ECO:0000256" key="5">
    <source>
        <dbReference type="ARBA" id="ARBA00022679"/>
    </source>
</evidence>
<evidence type="ECO:0000256" key="9">
    <source>
        <dbReference type="HAMAP-Rule" id="MF_00492"/>
    </source>
</evidence>
<evidence type="ECO:0000256" key="7">
    <source>
        <dbReference type="ARBA" id="ARBA00023270"/>
    </source>
</evidence>
<comment type="pathway">
    <text evidence="2 9 10">Carbohydrate degradation; pentose phosphate pathway; D-glyceraldehyde 3-phosphate and beta-D-fructose 6-phosphate from D-ribose 5-phosphate and D-xylulose 5-phosphate (non-oxidative stage): step 2/3.</text>
</comment>
<evidence type="ECO:0000256" key="4">
    <source>
        <dbReference type="ARBA" id="ARBA00013151"/>
    </source>
</evidence>
<dbReference type="EMBL" id="JBFNQD010000003">
    <property type="protein sequence ID" value="MEW9306197.1"/>
    <property type="molecule type" value="Genomic_DNA"/>
</dbReference>
<name>A0ABV3PKN7_9HYPH</name>
<evidence type="ECO:0000313" key="12">
    <source>
        <dbReference type="Proteomes" id="UP001555786"/>
    </source>
</evidence>
<dbReference type="HAMAP" id="MF_00492">
    <property type="entry name" value="Transaldolase_1"/>
    <property type="match status" value="1"/>
</dbReference>
<comment type="caution">
    <text evidence="11">The sequence shown here is derived from an EMBL/GenBank/DDBJ whole genome shotgun (WGS) entry which is preliminary data.</text>
</comment>
<dbReference type="Gene3D" id="3.20.20.70">
    <property type="entry name" value="Aldolase class I"/>
    <property type="match status" value="1"/>
</dbReference>
<organism evidence="11 12">
    <name type="scientific">Labrys neptuniae</name>
    <dbReference type="NCBI Taxonomy" id="376174"/>
    <lineage>
        <taxon>Bacteria</taxon>
        <taxon>Pseudomonadati</taxon>
        <taxon>Pseudomonadota</taxon>
        <taxon>Alphaproteobacteria</taxon>
        <taxon>Hyphomicrobiales</taxon>
        <taxon>Xanthobacteraceae</taxon>
        <taxon>Labrys</taxon>
    </lineage>
</organism>
<dbReference type="PROSITE" id="PS01054">
    <property type="entry name" value="TRANSALDOLASE_1"/>
    <property type="match status" value="1"/>
</dbReference>
<evidence type="ECO:0000256" key="2">
    <source>
        <dbReference type="ARBA" id="ARBA00004857"/>
    </source>
</evidence>
<dbReference type="Pfam" id="PF00923">
    <property type="entry name" value="TAL_FSA"/>
    <property type="match status" value="1"/>
</dbReference>
<sequence length="324" mass="34622">MASKLEQLRAMTVVVADTGDIDSIKALKPVDCTTNPSLLLKAAEMPAYDHLIAEAVSWGSKQGGGKDGVVAAIADRLAVSFGAELTKLVPGRVSTEVDADLSFDTQATIAKAHAIIADYKSRGIERDRILIKIASTWEGIRAAEVLQKEGIDCNLTLLFSKAQAVACGDAGVFLISPFVGRILDWHVKNDGRTFTPEEDPGVLSVRGIYADYKSRGVKTVVMGASFRSTGEIEALAGCDRLTIAPNLLQALDADQGTLERQLSPGNYAAAPTTGKIDERAFRWEMNEDAMATEKLAEGIRGFAKDLGKLRTLIAKRVEGTAQAA</sequence>
<dbReference type="EC" id="2.2.1.2" evidence="4 9"/>
<dbReference type="PROSITE" id="PS00958">
    <property type="entry name" value="TRANSALDOLASE_2"/>
    <property type="match status" value="1"/>
</dbReference>
<gene>
    <name evidence="9 11" type="primary">tal</name>
    <name evidence="11" type="ORF">ABXS05_11655</name>
</gene>
<feature type="active site" description="Schiff-base intermediate with substrate" evidence="9">
    <location>
        <position position="132"/>
    </location>
</feature>
<dbReference type="NCBIfam" id="TIGR00874">
    <property type="entry name" value="talAB"/>
    <property type="match status" value="1"/>
</dbReference>
<protein>
    <recommendedName>
        <fullName evidence="4 9">Transaldolase</fullName>
        <ecNumber evidence="4 9">2.2.1.2</ecNumber>
    </recommendedName>
</protein>